<gene>
    <name evidence="1" type="primary">jg23037</name>
    <name evidence="1" type="ORF">PAEG_LOCUS1536</name>
</gene>
<accession>A0A8S4QHP0</accession>
<dbReference type="EMBL" id="CAKXAJ010005411">
    <property type="protein sequence ID" value="CAH2209134.1"/>
    <property type="molecule type" value="Genomic_DNA"/>
</dbReference>
<organism evidence="1 2">
    <name type="scientific">Pararge aegeria aegeria</name>
    <dbReference type="NCBI Taxonomy" id="348720"/>
    <lineage>
        <taxon>Eukaryota</taxon>
        <taxon>Metazoa</taxon>
        <taxon>Ecdysozoa</taxon>
        <taxon>Arthropoda</taxon>
        <taxon>Hexapoda</taxon>
        <taxon>Insecta</taxon>
        <taxon>Pterygota</taxon>
        <taxon>Neoptera</taxon>
        <taxon>Endopterygota</taxon>
        <taxon>Lepidoptera</taxon>
        <taxon>Glossata</taxon>
        <taxon>Ditrysia</taxon>
        <taxon>Papilionoidea</taxon>
        <taxon>Nymphalidae</taxon>
        <taxon>Satyrinae</taxon>
        <taxon>Satyrini</taxon>
        <taxon>Parargina</taxon>
        <taxon>Pararge</taxon>
    </lineage>
</organism>
<feature type="non-terminal residue" evidence="1">
    <location>
        <position position="1"/>
    </location>
</feature>
<evidence type="ECO:0000313" key="2">
    <source>
        <dbReference type="Proteomes" id="UP000838756"/>
    </source>
</evidence>
<comment type="caution">
    <text evidence="1">The sequence shown here is derived from an EMBL/GenBank/DDBJ whole genome shotgun (WGS) entry which is preliminary data.</text>
</comment>
<keyword evidence="2" id="KW-1185">Reference proteome</keyword>
<dbReference type="Proteomes" id="UP000838756">
    <property type="component" value="Unassembled WGS sequence"/>
</dbReference>
<evidence type="ECO:0000313" key="1">
    <source>
        <dbReference type="EMBL" id="CAH2209134.1"/>
    </source>
</evidence>
<reference evidence="1" key="1">
    <citation type="submission" date="2022-03" db="EMBL/GenBank/DDBJ databases">
        <authorList>
            <person name="Lindestad O."/>
        </authorList>
    </citation>
    <scope>NUCLEOTIDE SEQUENCE</scope>
</reference>
<name>A0A8S4QHP0_9NEOP</name>
<sequence>YGQGMDAGGNNFDSEIAIDYNAARRSRAAARSALAALAGDSLSADEDLPLGLGSR</sequence>
<proteinExistence type="predicted"/>
<dbReference type="AlphaFoldDB" id="A0A8S4QHP0"/>
<protein>
    <submittedName>
        <fullName evidence="1">Jg23037 protein</fullName>
    </submittedName>
</protein>